<evidence type="ECO:0000313" key="1">
    <source>
        <dbReference type="EMBL" id="MFD2552611.1"/>
    </source>
</evidence>
<comment type="caution">
    <text evidence="1">The sequence shown here is derived from an EMBL/GenBank/DDBJ whole genome shotgun (WGS) entry which is preliminary data.</text>
</comment>
<name>A0ABW5KUG2_9FLAO</name>
<dbReference type="SUPFAM" id="SSF55961">
    <property type="entry name" value="Bet v1-like"/>
    <property type="match status" value="1"/>
</dbReference>
<organism evidence="1 2">
    <name type="scientific">Bizionia sediminis</name>
    <dbReference type="NCBI Taxonomy" id="1737064"/>
    <lineage>
        <taxon>Bacteria</taxon>
        <taxon>Pseudomonadati</taxon>
        <taxon>Bacteroidota</taxon>
        <taxon>Flavobacteriia</taxon>
        <taxon>Flavobacteriales</taxon>
        <taxon>Flavobacteriaceae</taxon>
        <taxon>Bizionia</taxon>
    </lineage>
</organism>
<protein>
    <submittedName>
        <fullName evidence="1">SRPBCC family protein</fullName>
    </submittedName>
</protein>
<dbReference type="RefSeq" id="WP_376894977.1">
    <property type="nucleotide sequence ID" value="NZ_JBHULS010000007.1"/>
</dbReference>
<sequence>MTYTLETTIHVSLETFMKKFNNPENLKHWQRNIVAYDFITGVYGQTGSKMRLHYRINDKDFYFIQTMSHVSLPHELDMSFQNEGVVSFQKNQFKAISDTKTLWISENTIVPTSLKMRLMLIFMPNAFKKQSKQYFNDFKNFAEHDISVNNQNSK</sequence>
<dbReference type="EMBL" id="JBHULS010000007">
    <property type="protein sequence ID" value="MFD2552611.1"/>
    <property type="molecule type" value="Genomic_DNA"/>
</dbReference>
<reference evidence="2" key="1">
    <citation type="journal article" date="2019" name="Int. J. Syst. Evol. Microbiol.">
        <title>The Global Catalogue of Microorganisms (GCM) 10K type strain sequencing project: providing services to taxonomists for standard genome sequencing and annotation.</title>
        <authorList>
            <consortium name="The Broad Institute Genomics Platform"/>
            <consortium name="The Broad Institute Genome Sequencing Center for Infectious Disease"/>
            <person name="Wu L."/>
            <person name="Ma J."/>
        </authorList>
    </citation>
    <scope>NUCLEOTIDE SEQUENCE [LARGE SCALE GENOMIC DNA]</scope>
    <source>
        <strain evidence="2">KCTC 42587</strain>
    </source>
</reference>
<gene>
    <name evidence="1" type="ORF">ACFSQP_12380</name>
</gene>
<dbReference type="Proteomes" id="UP001597472">
    <property type="component" value="Unassembled WGS sequence"/>
</dbReference>
<evidence type="ECO:0000313" key="2">
    <source>
        <dbReference type="Proteomes" id="UP001597472"/>
    </source>
</evidence>
<accession>A0ABW5KUG2</accession>
<proteinExistence type="predicted"/>
<keyword evidence="2" id="KW-1185">Reference proteome</keyword>